<organism evidence="2 3">
    <name type="scientific">Neolewinella agarilytica</name>
    <dbReference type="NCBI Taxonomy" id="478744"/>
    <lineage>
        <taxon>Bacteria</taxon>
        <taxon>Pseudomonadati</taxon>
        <taxon>Bacteroidota</taxon>
        <taxon>Saprospiria</taxon>
        <taxon>Saprospirales</taxon>
        <taxon>Lewinellaceae</taxon>
        <taxon>Neolewinella</taxon>
    </lineage>
</organism>
<dbReference type="Pfam" id="PF22818">
    <property type="entry name" value="ApeI-like"/>
    <property type="match status" value="1"/>
</dbReference>
<dbReference type="SUPFAM" id="SSF54637">
    <property type="entry name" value="Thioesterase/thiol ester dehydrase-isomerase"/>
    <property type="match status" value="1"/>
</dbReference>
<dbReference type="InterPro" id="IPR054545">
    <property type="entry name" value="ApeI-like"/>
</dbReference>
<dbReference type="OrthoDB" id="9772788at2"/>
<dbReference type="AlphaFoldDB" id="A0A1H9AKW5"/>
<accession>A0A1H9AKW5</accession>
<dbReference type="RefSeq" id="WP_090165316.1">
    <property type="nucleotide sequence ID" value="NZ_FOFB01000002.1"/>
</dbReference>
<dbReference type="InterPro" id="IPR029069">
    <property type="entry name" value="HotDog_dom_sf"/>
</dbReference>
<sequence length="131" mass="14726">MHFIDSLFKVIKQENEPEGGEFKLQLNASHSIYKGHFPDNPITPGVCSLEIMTQLAAAHYDGFERPKKIDSIKYLGFVNPLLNPEVEVVLKIKKTGEGIWRVRGMLCADGKPAVKMVASYQNNIPNLKIKM</sequence>
<feature type="domain" description="ApeI dehydratase-like" evidence="1">
    <location>
        <begin position="15"/>
        <end position="94"/>
    </location>
</feature>
<gene>
    <name evidence="2" type="ORF">SAMN05444359_102132</name>
</gene>
<dbReference type="Gene3D" id="3.10.129.10">
    <property type="entry name" value="Hotdog Thioesterase"/>
    <property type="match status" value="1"/>
</dbReference>
<dbReference type="STRING" id="478744.SAMN05444359_102132"/>
<protein>
    <submittedName>
        <fullName evidence="2">3-hydroxyacyl-[acyl-carrier-protein] dehydratase</fullName>
    </submittedName>
</protein>
<reference evidence="3" key="1">
    <citation type="submission" date="2016-10" db="EMBL/GenBank/DDBJ databases">
        <authorList>
            <person name="Varghese N."/>
            <person name="Submissions S."/>
        </authorList>
    </citation>
    <scope>NUCLEOTIDE SEQUENCE [LARGE SCALE GENOMIC DNA]</scope>
    <source>
        <strain evidence="3">DSM 24740</strain>
    </source>
</reference>
<keyword evidence="3" id="KW-1185">Reference proteome</keyword>
<evidence type="ECO:0000313" key="3">
    <source>
        <dbReference type="Proteomes" id="UP000199021"/>
    </source>
</evidence>
<dbReference type="EMBL" id="FOFB01000002">
    <property type="protein sequence ID" value="SEP77151.1"/>
    <property type="molecule type" value="Genomic_DNA"/>
</dbReference>
<name>A0A1H9AKW5_9BACT</name>
<dbReference type="InParanoid" id="A0A1H9AKW5"/>
<evidence type="ECO:0000313" key="2">
    <source>
        <dbReference type="EMBL" id="SEP77151.1"/>
    </source>
</evidence>
<dbReference type="GO" id="GO:0016829">
    <property type="term" value="F:lyase activity"/>
    <property type="evidence" value="ECO:0007669"/>
    <property type="project" value="UniProtKB-KW"/>
</dbReference>
<dbReference type="Proteomes" id="UP000199021">
    <property type="component" value="Unassembled WGS sequence"/>
</dbReference>
<evidence type="ECO:0000259" key="1">
    <source>
        <dbReference type="Pfam" id="PF22818"/>
    </source>
</evidence>
<proteinExistence type="predicted"/>